<dbReference type="SUPFAM" id="SSF53850">
    <property type="entry name" value="Periplasmic binding protein-like II"/>
    <property type="match status" value="1"/>
</dbReference>
<sequence length="283" mass="29818">MNWIKCVAGVATAVSLSVALTSCGTSTSDEPAAAEGALPSPYNAGLVVPYINYAPYSYLDEAGTMIGIDPDVAAGISSELGIPLEGANAAFEQTLLGVQQGKFAWAPAADITRERLQTFDFVSYLKDSYTFMTKVDSPDVADDTLELCGLRIGINSGSSATADLEGFSKACEDAGEQAIDIQAFPDQTANQLALSSERIDLVTASLTNIAYQQSLTDEFKTTGPSYAEILSGLTVKKDSGMAQPLADALNAMIADGSYDTIFAKYNLEDAEVEKSEVNPDPGR</sequence>
<dbReference type="PANTHER" id="PTHR35936:SF17">
    <property type="entry name" value="ARGININE-BINDING EXTRACELLULAR PROTEIN ARTP"/>
    <property type="match status" value="1"/>
</dbReference>
<evidence type="ECO:0000256" key="2">
    <source>
        <dbReference type="SAM" id="SignalP"/>
    </source>
</evidence>
<keyword evidence="1 2" id="KW-0732">Signal</keyword>
<protein>
    <submittedName>
        <fullName evidence="4">Transporter substrate-binding domain-containing protein</fullName>
    </submittedName>
</protein>
<dbReference type="Proteomes" id="UP001432000">
    <property type="component" value="Chromosome"/>
</dbReference>
<name>A0ABZ2PHX9_9NOCA</name>
<evidence type="ECO:0000256" key="1">
    <source>
        <dbReference type="ARBA" id="ARBA00022729"/>
    </source>
</evidence>
<evidence type="ECO:0000313" key="4">
    <source>
        <dbReference type="EMBL" id="WXG68761.1"/>
    </source>
</evidence>
<dbReference type="Pfam" id="PF00497">
    <property type="entry name" value="SBP_bac_3"/>
    <property type="match status" value="1"/>
</dbReference>
<dbReference type="PANTHER" id="PTHR35936">
    <property type="entry name" value="MEMBRANE-BOUND LYTIC MUREIN TRANSGLYCOSYLASE F"/>
    <property type="match status" value="1"/>
</dbReference>
<accession>A0ABZ2PHX9</accession>
<dbReference type="EMBL" id="CP147846">
    <property type="protein sequence ID" value="WXG68761.1"/>
    <property type="molecule type" value="Genomic_DNA"/>
</dbReference>
<gene>
    <name evidence="4" type="ORF">WDS16_26865</name>
</gene>
<evidence type="ECO:0000313" key="5">
    <source>
        <dbReference type="Proteomes" id="UP001432000"/>
    </source>
</evidence>
<organism evidence="4 5">
    <name type="scientific">Rhodococcus sovatensis</name>
    <dbReference type="NCBI Taxonomy" id="1805840"/>
    <lineage>
        <taxon>Bacteria</taxon>
        <taxon>Bacillati</taxon>
        <taxon>Actinomycetota</taxon>
        <taxon>Actinomycetes</taxon>
        <taxon>Mycobacteriales</taxon>
        <taxon>Nocardiaceae</taxon>
        <taxon>Rhodococcus</taxon>
    </lineage>
</organism>
<reference evidence="4 5" key="1">
    <citation type="submission" date="2024-03" db="EMBL/GenBank/DDBJ databases">
        <title>Natural products discovery in diverse microorganisms through a two-stage MS feature dereplication strategy.</title>
        <authorList>
            <person name="Zhang R."/>
        </authorList>
    </citation>
    <scope>NUCLEOTIDE SEQUENCE [LARGE SCALE GENOMIC DNA]</scope>
    <source>
        <strain evidence="4 5">18930</strain>
    </source>
</reference>
<feature type="signal peptide" evidence="2">
    <location>
        <begin position="1"/>
        <end position="21"/>
    </location>
</feature>
<dbReference type="Gene3D" id="3.40.190.10">
    <property type="entry name" value="Periplasmic binding protein-like II"/>
    <property type="match status" value="2"/>
</dbReference>
<feature type="domain" description="Solute-binding protein family 3/N-terminal" evidence="3">
    <location>
        <begin position="45"/>
        <end position="269"/>
    </location>
</feature>
<dbReference type="SMART" id="SM00062">
    <property type="entry name" value="PBPb"/>
    <property type="match status" value="1"/>
</dbReference>
<dbReference type="RefSeq" id="WP_338889165.1">
    <property type="nucleotide sequence ID" value="NZ_CP147846.1"/>
</dbReference>
<proteinExistence type="predicted"/>
<feature type="chain" id="PRO_5045703042" evidence="2">
    <location>
        <begin position="22"/>
        <end position="283"/>
    </location>
</feature>
<dbReference type="InterPro" id="IPR001638">
    <property type="entry name" value="Solute-binding_3/MltF_N"/>
</dbReference>
<keyword evidence="5" id="KW-1185">Reference proteome</keyword>
<evidence type="ECO:0000259" key="3">
    <source>
        <dbReference type="SMART" id="SM00062"/>
    </source>
</evidence>
<dbReference type="PROSITE" id="PS51257">
    <property type="entry name" value="PROKAR_LIPOPROTEIN"/>
    <property type="match status" value="1"/>
</dbReference>